<keyword evidence="7" id="KW-0547">Nucleotide-binding</keyword>
<comment type="similarity">
    <text evidence="3">Belongs to the class-II aminoacyl-tRNA synthetase family. Type-1 seryl-tRNA synthetase subfamily.</text>
</comment>
<organism evidence="19 20">
    <name type="scientific">Mucilaginibacter mali</name>
    <dbReference type="NCBI Taxonomy" id="2740462"/>
    <lineage>
        <taxon>Bacteria</taxon>
        <taxon>Pseudomonadati</taxon>
        <taxon>Bacteroidota</taxon>
        <taxon>Sphingobacteriia</taxon>
        <taxon>Sphingobacteriales</taxon>
        <taxon>Sphingobacteriaceae</taxon>
        <taxon>Mucilaginibacter</taxon>
    </lineage>
</organism>
<dbReference type="InterPro" id="IPR002314">
    <property type="entry name" value="aa-tRNA-synt_IIb"/>
</dbReference>
<evidence type="ECO:0000256" key="3">
    <source>
        <dbReference type="ARBA" id="ARBA00010728"/>
    </source>
</evidence>
<dbReference type="PRINTS" id="PR00981">
    <property type="entry name" value="TRNASYNTHSER"/>
</dbReference>
<evidence type="ECO:0000256" key="6">
    <source>
        <dbReference type="ARBA" id="ARBA00022598"/>
    </source>
</evidence>
<keyword evidence="10" id="KW-0030">Aminoacyl-tRNA synthetase</keyword>
<dbReference type="GO" id="GO:0005737">
    <property type="term" value="C:cytoplasm"/>
    <property type="evidence" value="ECO:0007669"/>
    <property type="project" value="UniProtKB-SubCell"/>
</dbReference>
<feature type="coiled-coil region" evidence="17">
    <location>
        <begin position="72"/>
        <end position="106"/>
    </location>
</feature>
<dbReference type="Proteomes" id="UP000505355">
    <property type="component" value="Chromosome"/>
</dbReference>
<comment type="subcellular location">
    <subcellularLocation>
        <location evidence="1">Cytoplasm</location>
    </subcellularLocation>
</comment>
<evidence type="ECO:0000256" key="7">
    <source>
        <dbReference type="ARBA" id="ARBA00022741"/>
    </source>
</evidence>
<feature type="binding site" evidence="16">
    <location>
        <begin position="264"/>
        <end position="266"/>
    </location>
    <ligand>
        <name>ATP</name>
        <dbReference type="ChEBI" id="CHEBI:30616"/>
    </ligand>
</feature>
<evidence type="ECO:0000259" key="18">
    <source>
        <dbReference type="PROSITE" id="PS50862"/>
    </source>
</evidence>
<reference evidence="19 20" key="1">
    <citation type="submission" date="2020-05" db="EMBL/GenBank/DDBJ databases">
        <title>Mucilaginibacter mali sp. nov.</title>
        <authorList>
            <person name="Kim H.S."/>
            <person name="Lee K.C."/>
            <person name="Suh M.K."/>
            <person name="Kim J.-S."/>
            <person name="Han K.-I."/>
            <person name="Eom M.K."/>
            <person name="Shin Y.K."/>
            <person name="Lee J.-S."/>
        </authorList>
    </citation>
    <scope>NUCLEOTIDE SEQUENCE [LARGE SCALE GENOMIC DNA]</scope>
    <source>
        <strain evidence="19 20">G2-14</strain>
    </source>
</reference>
<evidence type="ECO:0000256" key="10">
    <source>
        <dbReference type="ARBA" id="ARBA00023146"/>
    </source>
</evidence>
<feature type="domain" description="Aminoacyl-transfer RNA synthetases class-II family profile" evidence="18">
    <location>
        <begin position="175"/>
        <end position="410"/>
    </location>
</feature>
<feature type="binding site" evidence="16">
    <location>
        <begin position="351"/>
        <end position="354"/>
    </location>
    <ligand>
        <name>ATP</name>
        <dbReference type="ChEBI" id="CHEBI:30616"/>
    </ligand>
</feature>
<dbReference type="EMBL" id="CP054139">
    <property type="protein sequence ID" value="QKJ32000.1"/>
    <property type="molecule type" value="Genomic_DNA"/>
</dbReference>
<dbReference type="InterPro" id="IPR045864">
    <property type="entry name" value="aa-tRNA-synth_II/BPL/LPL"/>
</dbReference>
<dbReference type="GO" id="GO:0005524">
    <property type="term" value="F:ATP binding"/>
    <property type="evidence" value="ECO:0007669"/>
    <property type="project" value="UniProtKB-KW"/>
</dbReference>
<dbReference type="PANTHER" id="PTHR43697">
    <property type="entry name" value="SERYL-TRNA SYNTHETASE"/>
    <property type="match status" value="1"/>
</dbReference>
<evidence type="ECO:0000256" key="16">
    <source>
        <dbReference type="PIRSR" id="PIRSR001529-2"/>
    </source>
</evidence>
<proteinExistence type="inferred from homology"/>
<evidence type="ECO:0000256" key="15">
    <source>
        <dbReference type="PIRSR" id="PIRSR001529-1"/>
    </source>
</evidence>
<evidence type="ECO:0000256" key="9">
    <source>
        <dbReference type="ARBA" id="ARBA00022917"/>
    </source>
</evidence>
<dbReference type="SUPFAM" id="SSF46589">
    <property type="entry name" value="tRNA-binding arm"/>
    <property type="match status" value="1"/>
</dbReference>
<dbReference type="NCBIfam" id="TIGR00414">
    <property type="entry name" value="serS"/>
    <property type="match status" value="1"/>
</dbReference>
<evidence type="ECO:0000313" key="20">
    <source>
        <dbReference type="Proteomes" id="UP000505355"/>
    </source>
</evidence>
<keyword evidence="9" id="KW-0648">Protein biosynthesis</keyword>
<name>A0A7D4UQ52_9SPHI</name>
<dbReference type="GO" id="GO:0006434">
    <property type="term" value="P:seryl-tRNA aminoacylation"/>
    <property type="evidence" value="ECO:0007669"/>
    <property type="project" value="UniProtKB-UniRule"/>
</dbReference>
<dbReference type="InterPro" id="IPR006195">
    <property type="entry name" value="aa-tRNA-synth_II"/>
</dbReference>
<dbReference type="PROSITE" id="PS50862">
    <property type="entry name" value="AA_TRNA_LIGASE_II"/>
    <property type="match status" value="1"/>
</dbReference>
<keyword evidence="20" id="KW-1185">Reference proteome</keyword>
<evidence type="ECO:0000256" key="13">
    <source>
        <dbReference type="ARBA" id="ARBA00048823"/>
    </source>
</evidence>
<evidence type="ECO:0000313" key="19">
    <source>
        <dbReference type="EMBL" id="QKJ32000.1"/>
    </source>
</evidence>
<gene>
    <name evidence="19" type="primary">serS</name>
    <name evidence="19" type="ORF">HQ865_20265</name>
</gene>
<sequence>MLQVSYIRENREQVLERLAVKNFKQPGLVDEIIALDEQRRSLQVTSEDLQSKANASAKQIGELMRTGKKDEADTLKGQTSAWKEEIKKLTDELASAEEELQQKIVLLPNLPHSSVPKGLTPEENEVVLENGAVPALPENALPHWELAAKYNLIDFELGVKITGAGFPVYKGKGAKLQRALISFFLDEAEKAGYNEVIPPLVVNEASGFGTGQLPDKEGQMYYINEDKLFLIPTAEVPITNLYRDVILKADELPVMNCGYTPCFRREAGSYGAHVRGLNRLHQFDKVEVVQVAHPEKSYAILEEMSLHVQGLLQKLGLPYRVLRLCGGDMGFASALTYDMETWSAAQQRWLEVSSVSNFETFQSNRLKLRFRNAEGKTQLAHTLNGSALALPRIVATLLENNQTEKGIKVPEVLVPYTKFEWID</sequence>
<accession>A0A7D4UQ52</accession>
<evidence type="ECO:0000256" key="8">
    <source>
        <dbReference type="ARBA" id="ARBA00022840"/>
    </source>
</evidence>
<feature type="binding site" evidence="15">
    <location>
        <position position="264"/>
    </location>
    <ligand>
        <name>L-serine</name>
        <dbReference type="ChEBI" id="CHEBI:33384"/>
    </ligand>
</feature>
<evidence type="ECO:0000256" key="11">
    <source>
        <dbReference type="ARBA" id="ARBA00039158"/>
    </source>
</evidence>
<dbReference type="InterPro" id="IPR002317">
    <property type="entry name" value="Ser-tRNA-ligase_type_1"/>
</dbReference>
<dbReference type="KEGG" id="mmab:HQ865_20265"/>
<keyword evidence="17" id="KW-0175">Coiled coil</keyword>
<keyword evidence="5" id="KW-0963">Cytoplasm</keyword>
<dbReference type="InterPro" id="IPR042103">
    <property type="entry name" value="SerRS_1_N_sf"/>
</dbReference>
<keyword evidence="6 19" id="KW-0436">Ligase</keyword>
<dbReference type="Pfam" id="PF00587">
    <property type="entry name" value="tRNA-synt_2b"/>
    <property type="match status" value="1"/>
</dbReference>
<dbReference type="InterPro" id="IPR015866">
    <property type="entry name" value="Ser-tRNA-synth_1_N"/>
</dbReference>
<dbReference type="Gene3D" id="1.10.287.40">
    <property type="entry name" value="Serine-tRNA synthetase, tRNA binding domain"/>
    <property type="match status" value="1"/>
</dbReference>
<evidence type="ECO:0000256" key="14">
    <source>
        <dbReference type="NCBIfam" id="TIGR00414"/>
    </source>
</evidence>
<dbReference type="EC" id="6.1.1.11" evidence="4 14"/>
<dbReference type="Gene3D" id="3.30.930.10">
    <property type="entry name" value="Bira Bifunctional Protein, Domain 2"/>
    <property type="match status" value="1"/>
</dbReference>
<dbReference type="RefSeq" id="WP_173416653.1">
    <property type="nucleotide sequence ID" value="NZ_CP054139.1"/>
</dbReference>
<evidence type="ECO:0000256" key="1">
    <source>
        <dbReference type="ARBA" id="ARBA00004496"/>
    </source>
</evidence>
<keyword evidence="8 16" id="KW-0067">ATP-binding</keyword>
<evidence type="ECO:0000256" key="4">
    <source>
        <dbReference type="ARBA" id="ARBA00012840"/>
    </source>
</evidence>
<comment type="catalytic activity">
    <reaction evidence="13">
        <text>tRNA(Ser) + L-serine + ATP = L-seryl-tRNA(Ser) + AMP + diphosphate + H(+)</text>
        <dbReference type="Rhea" id="RHEA:12292"/>
        <dbReference type="Rhea" id="RHEA-COMP:9669"/>
        <dbReference type="Rhea" id="RHEA-COMP:9703"/>
        <dbReference type="ChEBI" id="CHEBI:15378"/>
        <dbReference type="ChEBI" id="CHEBI:30616"/>
        <dbReference type="ChEBI" id="CHEBI:33019"/>
        <dbReference type="ChEBI" id="CHEBI:33384"/>
        <dbReference type="ChEBI" id="CHEBI:78442"/>
        <dbReference type="ChEBI" id="CHEBI:78533"/>
        <dbReference type="ChEBI" id="CHEBI:456215"/>
        <dbReference type="EC" id="6.1.1.11"/>
    </reaction>
</comment>
<evidence type="ECO:0000256" key="17">
    <source>
        <dbReference type="SAM" id="Coils"/>
    </source>
</evidence>
<protein>
    <recommendedName>
        <fullName evidence="11 14">Serine--tRNA ligase</fullName>
        <ecNumber evidence="4 14">6.1.1.11</ecNumber>
    </recommendedName>
</protein>
<comment type="catalytic activity">
    <reaction evidence="12">
        <text>tRNA(Sec) + L-serine + ATP = L-seryl-tRNA(Sec) + AMP + diphosphate + H(+)</text>
        <dbReference type="Rhea" id="RHEA:42580"/>
        <dbReference type="Rhea" id="RHEA-COMP:9742"/>
        <dbReference type="Rhea" id="RHEA-COMP:10128"/>
        <dbReference type="ChEBI" id="CHEBI:15378"/>
        <dbReference type="ChEBI" id="CHEBI:30616"/>
        <dbReference type="ChEBI" id="CHEBI:33019"/>
        <dbReference type="ChEBI" id="CHEBI:33384"/>
        <dbReference type="ChEBI" id="CHEBI:78442"/>
        <dbReference type="ChEBI" id="CHEBI:78533"/>
        <dbReference type="ChEBI" id="CHEBI:456215"/>
        <dbReference type="EC" id="6.1.1.11"/>
    </reaction>
</comment>
<dbReference type="InterPro" id="IPR010978">
    <property type="entry name" value="tRNA-bd_arm"/>
</dbReference>
<evidence type="ECO:0000256" key="12">
    <source>
        <dbReference type="ARBA" id="ARBA00047929"/>
    </source>
</evidence>
<comment type="pathway">
    <text evidence="2">Aminoacyl-tRNA biosynthesis; selenocysteinyl-tRNA(Sec) biosynthesis; L-seryl-tRNA(Sec) from L-serine and tRNA(Sec): step 1/1.</text>
</comment>
<evidence type="ECO:0000256" key="2">
    <source>
        <dbReference type="ARBA" id="ARBA00005045"/>
    </source>
</evidence>
<evidence type="ECO:0000256" key="5">
    <source>
        <dbReference type="ARBA" id="ARBA00022490"/>
    </source>
</evidence>
<feature type="binding site" evidence="15">
    <location>
        <position position="287"/>
    </location>
    <ligand>
        <name>L-serine</name>
        <dbReference type="ChEBI" id="CHEBI:33384"/>
    </ligand>
</feature>
<dbReference type="GO" id="GO:0004828">
    <property type="term" value="F:serine-tRNA ligase activity"/>
    <property type="evidence" value="ECO:0007669"/>
    <property type="project" value="UniProtKB-UniRule"/>
</dbReference>
<dbReference type="PIRSF" id="PIRSF001529">
    <property type="entry name" value="Ser-tRNA-synth_IIa"/>
    <property type="match status" value="1"/>
</dbReference>
<dbReference type="SUPFAM" id="SSF55681">
    <property type="entry name" value="Class II aaRS and biotin synthetases"/>
    <property type="match status" value="1"/>
</dbReference>
<feature type="binding site" evidence="15">
    <location>
        <position position="384"/>
    </location>
    <ligand>
        <name>L-serine</name>
        <dbReference type="ChEBI" id="CHEBI:33384"/>
    </ligand>
</feature>
<dbReference type="PANTHER" id="PTHR43697:SF1">
    <property type="entry name" value="SERINE--TRNA LIGASE"/>
    <property type="match status" value="1"/>
</dbReference>
<dbReference type="Pfam" id="PF02403">
    <property type="entry name" value="Seryl_tRNA_N"/>
    <property type="match status" value="1"/>
</dbReference>
<feature type="binding site" evidence="15">
    <location>
        <position position="233"/>
    </location>
    <ligand>
        <name>L-serine</name>
        <dbReference type="ChEBI" id="CHEBI:33384"/>
    </ligand>
</feature>
<dbReference type="AlphaFoldDB" id="A0A7D4UQ52"/>